<accession>A0ABY2DZS5</accession>
<sequence length="385" mass="39521">MVLGPGVVRRLAPPRPDQARPQTEKESPHVIDFRYHIVSLISVFLALAVGIVLGAGPLRDYIADELTGQVEQLREEKETLRAELDVAQLSLQRRSEFISASAPALLGGTLEDRSVAVVELPGANTDVTDAVMTRLEQAGATVTARVVVSERWVDPAERAFRSGIAQSLVPYLNPAPADDASTETILGQALGQALTLRDPANLDARSAEAENLYELLVSSELITEVSAPTGPAYATAVIAPELIEEITQEDALTRLAESNAVYTGLAVDLAGAGEASVLAGADAFDGDLVRAVRADEAAARAVTTVDSVGTITGQVTVPLAVVATTGGGPASYGFAEGVDAVVPEPVTLTPPDPAAFAPGPVATSDSADSADGADGADGADAGAEG</sequence>
<feature type="transmembrane region" description="Helical" evidence="3">
    <location>
        <begin position="33"/>
        <end position="53"/>
    </location>
</feature>
<feature type="compositionally biased region" description="Low complexity" evidence="2">
    <location>
        <begin position="364"/>
        <end position="385"/>
    </location>
</feature>
<organism evidence="4 5">
    <name type="scientific">Occultella glacieicola</name>
    <dbReference type="NCBI Taxonomy" id="2518684"/>
    <lineage>
        <taxon>Bacteria</taxon>
        <taxon>Bacillati</taxon>
        <taxon>Actinomycetota</taxon>
        <taxon>Actinomycetes</taxon>
        <taxon>Micrococcales</taxon>
        <taxon>Ruaniaceae</taxon>
        <taxon>Occultella</taxon>
    </lineage>
</organism>
<evidence type="ECO:0000313" key="5">
    <source>
        <dbReference type="Proteomes" id="UP000504882"/>
    </source>
</evidence>
<reference evidence="4 5" key="1">
    <citation type="submission" date="2019-03" db="EMBL/GenBank/DDBJ databases">
        <title>Genomic features of bacteria from cold environments.</title>
        <authorList>
            <person name="Shen L."/>
        </authorList>
    </citation>
    <scope>NUCLEOTIDE SEQUENCE [LARGE SCALE GENOMIC DNA]</scope>
    <source>
        <strain evidence="5">T3246-1</strain>
    </source>
</reference>
<dbReference type="Pfam" id="PF11382">
    <property type="entry name" value="MctB"/>
    <property type="match status" value="1"/>
</dbReference>
<keyword evidence="1" id="KW-0175">Coiled coil</keyword>
<dbReference type="EMBL" id="SMNA01000009">
    <property type="protein sequence ID" value="TDE90290.1"/>
    <property type="molecule type" value="Genomic_DNA"/>
</dbReference>
<dbReference type="Proteomes" id="UP000504882">
    <property type="component" value="Unassembled WGS sequence"/>
</dbReference>
<protein>
    <submittedName>
        <fullName evidence="4">Copper transporter</fullName>
    </submittedName>
</protein>
<keyword evidence="3" id="KW-0472">Membrane</keyword>
<keyword evidence="5" id="KW-1185">Reference proteome</keyword>
<gene>
    <name evidence="4" type="ORF">EXU48_17590</name>
</gene>
<evidence type="ECO:0000256" key="2">
    <source>
        <dbReference type="SAM" id="MobiDB-lite"/>
    </source>
</evidence>
<feature type="coiled-coil region" evidence="1">
    <location>
        <begin position="63"/>
        <end position="90"/>
    </location>
</feature>
<keyword evidence="3" id="KW-0812">Transmembrane</keyword>
<proteinExistence type="predicted"/>
<evidence type="ECO:0000256" key="3">
    <source>
        <dbReference type="SAM" id="Phobius"/>
    </source>
</evidence>
<feature type="region of interest" description="Disordered" evidence="2">
    <location>
        <begin position="349"/>
        <end position="385"/>
    </location>
</feature>
<keyword evidence="3" id="KW-1133">Transmembrane helix</keyword>
<evidence type="ECO:0000313" key="4">
    <source>
        <dbReference type="EMBL" id="TDE90290.1"/>
    </source>
</evidence>
<dbReference type="InterPro" id="IPR021522">
    <property type="entry name" value="MctB"/>
</dbReference>
<comment type="caution">
    <text evidence="4">The sequence shown here is derived from an EMBL/GenBank/DDBJ whole genome shotgun (WGS) entry which is preliminary data.</text>
</comment>
<name>A0ABY2DZS5_9MICO</name>
<evidence type="ECO:0000256" key="1">
    <source>
        <dbReference type="SAM" id="Coils"/>
    </source>
</evidence>